<dbReference type="Pfam" id="PF11951">
    <property type="entry name" value="Fungal_trans_2"/>
    <property type="match status" value="1"/>
</dbReference>
<dbReference type="Gene3D" id="4.10.240.10">
    <property type="entry name" value="Zn(2)-C6 fungal-type DNA-binding domain"/>
    <property type="match status" value="1"/>
</dbReference>
<dbReference type="Proteomes" id="UP000624244">
    <property type="component" value="Unassembled WGS sequence"/>
</dbReference>
<dbReference type="PANTHER" id="PTHR38111:SF2">
    <property type="entry name" value="FINGER DOMAIN PROTEIN, PUTATIVE (AFU_ORTHOLOGUE AFUA_1G01560)-RELATED"/>
    <property type="match status" value="1"/>
</dbReference>
<keyword evidence="1" id="KW-0539">Nucleus</keyword>
<evidence type="ECO:0000313" key="3">
    <source>
        <dbReference type="EMBL" id="KAF5852869.1"/>
    </source>
</evidence>
<dbReference type="EMBL" id="WNKQ01000003">
    <property type="protein sequence ID" value="KAF5852869.1"/>
    <property type="molecule type" value="Genomic_DNA"/>
</dbReference>
<accession>A0A8H6DYQ2</accession>
<reference evidence="3" key="1">
    <citation type="submission" date="2019-11" db="EMBL/GenBank/DDBJ databases">
        <title>Bipolaris sorokiniana Genome sequencing.</title>
        <authorList>
            <person name="Wang H."/>
        </authorList>
    </citation>
    <scope>NUCLEOTIDE SEQUENCE</scope>
</reference>
<evidence type="ECO:0000313" key="4">
    <source>
        <dbReference type="Proteomes" id="UP000624244"/>
    </source>
</evidence>
<dbReference type="AlphaFoldDB" id="A0A8H6DYQ2"/>
<gene>
    <name evidence="3" type="ORF">GGP41_008327</name>
</gene>
<proteinExistence type="predicted"/>
<dbReference type="GO" id="GO:0000981">
    <property type="term" value="F:DNA-binding transcription factor activity, RNA polymerase II-specific"/>
    <property type="evidence" value="ECO:0007669"/>
    <property type="project" value="InterPro"/>
</dbReference>
<comment type="caution">
    <text evidence="3">The sequence shown here is derived from an EMBL/GenBank/DDBJ whole genome shotgun (WGS) entry which is preliminary data.</text>
</comment>
<protein>
    <recommendedName>
        <fullName evidence="2">Zn(2)-C6 fungal-type domain-containing protein</fullName>
    </recommendedName>
</protein>
<feature type="domain" description="Zn(2)-C6 fungal-type" evidence="2">
    <location>
        <begin position="17"/>
        <end position="46"/>
    </location>
</feature>
<dbReference type="GO" id="GO:0008270">
    <property type="term" value="F:zinc ion binding"/>
    <property type="evidence" value="ECO:0007669"/>
    <property type="project" value="InterPro"/>
</dbReference>
<evidence type="ECO:0000259" key="2">
    <source>
        <dbReference type="PROSITE" id="PS50048"/>
    </source>
</evidence>
<dbReference type="InterPro" id="IPR001138">
    <property type="entry name" value="Zn2Cys6_DnaBD"/>
</dbReference>
<dbReference type="SUPFAM" id="SSF57701">
    <property type="entry name" value="Zn2/Cys6 DNA-binding domain"/>
    <property type="match status" value="1"/>
</dbReference>
<sequence length="455" mass="51651">MRSSVGPFDGRRARKSRCEACAKRKIKCCGGTPCDYCKRTKQPCVFSTRRPVALVFVEQSPSSKTQPIMDLDRDLAYFFNSFLPMNILTKNNSSWQSELQLWLHQSPALSSAVSAIAALHRCQHEKLLLNTAGARENQVHALNSYSQAVKNVRIAITSNSFAGPALLWSTFFLALFELMRDSSGTDWLSHFLNGTCAILRLQHPAHLLLTNAGASHRRSFFFTTRIFEIARALIYSQPTFLSEPEWTNALSQWWSCEEGQRLWHPKEVLFDMLPHFCDLSLRTLRFAQTEETYLQSSLHCIEAQGLAEEGIELQQGLQQWWICAEAWGKDTSEVDADLIVAKAYYHAMNIYLSGSYDYHKHWNQPGSPPAPILNRSSIETHMNEILRLGQELLDHGLAGLLLFIPLRIAGARVSHKKDQDLILQLLKTISQRGYAVANAIRVDLIELWARKMTTN</sequence>
<dbReference type="InterPro" id="IPR053178">
    <property type="entry name" value="Osmoadaptation_assoc"/>
</dbReference>
<dbReference type="PROSITE" id="PS50048">
    <property type="entry name" value="ZN2_CY6_FUNGAL_2"/>
    <property type="match status" value="1"/>
</dbReference>
<dbReference type="InterPro" id="IPR036864">
    <property type="entry name" value="Zn2-C6_fun-type_DNA-bd_sf"/>
</dbReference>
<evidence type="ECO:0000256" key="1">
    <source>
        <dbReference type="ARBA" id="ARBA00023242"/>
    </source>
</evidence>
<name>A0A8H6DYQ2_COCSA</name>
<organism evidence="3 4">
    <name type="scientific">Cochliobolus sativus</name>
    <name type="common">Common root rot and spot blotch fungus</name>
    <name type="synonym">Bipolaris sorokiniana</name>
    <dbReference type="NCBI Taxonomy" id="45130"/>
    <lineage>
        <taxon>Eukaryota</taxon>
        <taxon>Fungi</taxon>
        <taxon>Dikarya</taxon>
        <taxon>Ascomycota</taxon>
        <taxon>Pezizomycotina</taxon>
        <taxon>Dothideomycetes</taxon>
        <taxon>Pleosporomycetidae</taxon>
        <taxon>Pleosporales</taxon>
        <taxon>Pleosporineae</taxon>
        <taxon>Pleosporaceae</taxon>
        <taxon>Bipolaris</taxon>
    </lineage>
</organism>
<dbReference type="InterPro" id="IPR021858">
    <property type="entry name" value="Fun_TF"/>
</dbReference>
<dbReference type="CDD" id="cd00067">
    <property type="entry name" value="GAL4"/>
    <property type="match status" value="1"/>
</dbReference>
<dbReference type="PANTHER" id="PTHR38111">
    <property type="entry name" value="ZN(2)-C6 FUNGAL-TYPE DOMAIN-CONTAINING PROTEIN-RELATED"/>
    <property type="match status" value="1"/>
</dbReference>